<dbReference type="InterPro" id="IPR001375">
    <property type="entry name" value="Peptidase_S9_cat"/>
</dbReference>
<accession>A0A2M9B4M6</accession>
<gene>
    <name evidence="3" type="ORF">CLV45_3557</name>
</gene>
<name>A0A2M9B4M6_9BACT</name>
<feature type="domain" description="Peptidase S9 prolyl oligopeptidase catalytic" evidence="2">
    <location>
        <begin position="138"/>
        <end position="270"/>
    </location>
</feature>
<dbReference type="Proteomes" id="UP000228535">
    <property type="component" value="Unassembled WGS sequence"/>
</dbReference>
<proteinExistence type="predicted"/>
<keyword evidence="1" id="KW-0732">Signal</keyword>
<evidence type="ECO:0000313" key="4">
    <source>
        <dbReference type="Proteomes" id="UP000228535"/>
    </source>
</evidence>
<reference evidence="3 4" key="1">
    <citation type="submission" date="2017-11" db="EMBL/GenBank/DDBJ databases">
        <title>Genomic Encyclopedia of Archaeal and Bacterial Type Strains, Phase II (KMG-II): From Individual Species to Whole Genera.</title>
        <authorList>
            <person name="Goeker M."/>
        </authorList>
    </citation>
    <scope>NUCLEOTIDE SEQUENCE [LARGE SCALE GENOMIC DNA]</scope>
    <source>
        <strain evidence="3 4">DSM 11115</strain>
    </source>
</reference>
<dbReference type="GO" id="GO:0008236">
    <property type="term" value="F:serine-type peptidase activity"/>
    <property type="evidence" value="ECO:0007669"/>
    <property type="project" value="InterPro"/>
</dbReference>
<dbReference type="AlphaFoldDB" id="A0A2M9B4M6"/>
<evidence type="ECO:0000259" key="2">
    <source>
        <dbReference type="Pfam" id="PF00326"/>
    </source>
</evidence>
<dbReference type="Pfam" id="PF00326">
    <property type="entry name" value="Peptidase_S9"/>
    <property type="match status" value="1"/>
</dbReference>
<dbReference type="PROSITE" id="PS51257">
    <property type="entry name" value="PROKAR_LIPOPROTEIN"/>
    <property type="match status" value="1"/>
</dbReference>
<dbReference type="EMBL" id="PGFA01000003">
    <property type="protein sequence ID" value="PJJ52900.1"/>
    <property type="molecule type" value="Genomic_DNA"/>
</dbReference>
<dbReference type="InterPro" id="IPR029058">
    <property type="entry name" value="AB_hydrolase_fold"/>
</dbReference>
<evidence type="ECO:0000256" key="1">
    <source>
        <dbReference type="SAM" id="SignalP"/>
    </source>
</evidence>
<organism evidence="3 4">
    <name type="scientific">Hymenobacter chitinivorans DSM 11115</name>
    <dbReference type="NCBI Taxonomy" id="1121954"/>
    <lineage>
        <taxon>Bacteria</taxon>
        <taxon>Pseudomonadati</taxon>
        <taxon>Bacteroidota</taxon>
        <taxon>Cytophagia</taxon>
        <taxon>Cytophagales</taxon>
        <taxon>Hymenobacteraceae</taxon>
        <taxon>Hymenobacter</taxon>
    </lineage>
</organism>
<dbReference type="GO" id="GO:0006508">
    <property type="term" value="P:proteolysis"/>
    <property type="evidence" value="ECO:0007669"/>
    <property type="project" value="InterPro"/>
</dbReference>
<protein>
    <submittedName>
        <fullName evidence="3">Prolyl oligopeptidase family protein</fullName>
    </submittedName>
</protein>
<evidence type="ECO:0000313" key="3">
    <source>
        <dbReference type="EMBL" id="PJJ52900.1"/>
    </source>
</evidence>
<comment type="caution">
    <text evidence="3">The sequence shown here is derived from an EMBL/GenBank/DDBJ whole genome shotgun (WGS) entry which is preliminary data.</text>
</comment>
<keyword evidence="4" id="KW-1185">Reference proteome</keyword>
<feature type="signal peptide" evidence="1">
    <location>
        <begin position="1"/>
        <end position="27"/>
    </location>
</feature>
<dbReference type="SUPFAM" id="SSF53474">
    <property type="entry name" value="alpha/beta-Hydrolases"/>
    <property type="match status" value="1"/>
</dbReference>
<dbReference type="RefSeq" id="WP_100337818.1">
    <property type="nucleotide sequence ID" value="NZ_PGFA01000003.1"/>
</dbReference>
<dbReference type="Gene3D" id="3.40.50.1820">
    <property type="entry name" value="alpha/beta hydrolase"/>
    <property type="match status" value="1"/>
</dbReference>
<feature type="chain" id="PRO_5014896260" evidence="1">
    <location>
        <begin position="28"/>
        <end position="288"/>
    </location>
</feature>
<sequence length="288" mass="30910">MPLPLRYHLSALLGFAALLTSSCQGNSANSPAGGGLAESLTPDTLEWVGQKTQRLHLRAFRSPKLTSRPTLVVILHGDAPFRPPEYQYTLARQLAATYPNVVAVGLLRPGYTDAQGQQSAGTRGEATGDNYTAAAVDAVAAALRELREHYHAGRVVVAGHSGGAAIAANVLGRYPDRADAALLASCPCDVPRWRSHMLQLEEGKAIWKKSVRSLSPQALVGNVDVTVPITLVVGQADSVTPPRFSWAYWEALHQRRSLAKLVQLPGQGHELFLLPAVRQQIGPLLASR</sequence>
<dbReference type="OrthoDB" id="880990at2"/>